<feature type="domain" description="BPTI/Kunitz inhibitor" evidence="7">
    <location>
        <begin position="369"/>
        <end position="419"/>
    </location>
</feature>
<dbReference type="GO" id="GO:0004867">
    <property type="term" value="F:serine-type endopeptidase inhibitor activity"/>
    <property type="evidence" value="ECO:0007669"/>
    <property type="project" value="UniProtKB-KW"/>
</dbReference>
<feature type="domain" description="BPTI/Kunitz inhibitor" evidence="7">
    <location>
        <begin position="213"/>
        <end position="263"/>
    </location>
</feature>
<dbReference type="Gene3D" id="4.10.410.10">
    <property type="entry name" value="Pancreatic trypsin inhibitor Kunitz domain"/>
    <property type="match status" value="6"/>
</dbReference>
<keyword evidence="6" id="KW-0732">Signal</keyword>
<dbReference type="GO" id="GO:0005576">
    <property type="term" value="C:extracellular region"/>
    <property type="evidence" value="ECO:0007669"/>
    <property type="project" value="UniProtKB-SubCell"/>
</dbReference>
<evidence type="ECO:0000256" key="4">
    <source>
        <dbReference type="ARBA" id="ARBA00022900"/>
    </source>
</evidence>
<feature type="signal peptide" evidence="6">
    <location>
        <begin position="1"/>
        <end position="22"/>
    </location>
</feature>
<keyword evidence="3" id="KW-0646">Protease inhibitor</keyword>
<reference evidence="8 9" key="1">
    <citation type="submission" date="2024-02" db="EMBL/GenBank/DDBJ databases">
        <title>Chromosome-scale genome assembly of the rough periwinkle Littorina saxatilis.</title>
        <authorList>
            <person name="De Jode A."/>
            <person name="Faria R."/>
            <person name="Formenti G."/>
            <person name="Sims Y."/>
            <person name="Smith T.P."/>
            <person name="Tracey A."/>
            <person name="Wood J.M.D."/>
            <person name="Zagrodzka Z.B."/>
            <person name="Johannesson K."/>
            <person name="Butlin R.K."/>
            <person name="Leder E.H."/>
        </authorList>
    </citation>
    <scope>NUCLEOTIDE SEQUENCE [LARGE SCALE GENOMIC DNA]</scope>
    <source>
        <strain evidence="8">Snail1</strain>
        <tissue evidence="8">Muscle</tissue>
    </source>
</reference>
<dbReference type="Proteomes" id="UP001374579">
    <property type="component" value="Unassembled WGS sequence"/>
</dbReference>
<dbReference type="InterPro" id="IPR050098">
    <property type="entry name" value="TFPI/VKTCI-like"/>
</dbReference>
<comment type="subcellular location">
    <subcellularLocation>
        <location evidence="1">Secreted</location>
    </subcellularLocation>
</comment>
<keyword evidence="4" id="KW-0722">Serine protease inhibitor</keyword>
<comment type="caution">
    <text evidence="8">The sequence shown here is derived from an EMBL/GenBank/DDBJ whole genome shotgun (WGS) entry which is preliminary data.</text>
</comment>
<sequence>MCFNMYHVALAVFSLCLHNTLEVTSQAMGGLQESLSFPQPDQTSLNEHSHGPKQRCVLQCPNGYLPGTCLCQDDIFPFLFTATPCRFTNCRQGEVCRMREGKAICKVVYIDTPSIDVCNLHVEPGSCTVYIQRYFFDKSDGHCKTFTYSGCGGNGNSFATKAECENTCIAYVPHSATHALGSSEVTISGGSGGQTSSGTNEAATPSSHQIQICQIPFSSGPCFAHFPSYFFNSHSGQCEPFVYGGCGGNENRFQTREECERACRGATRQSHGPGSGFGSALLSLPQPHAQNGQLPSDDIECNLPKAVGMCRAYIPSFFYNTRTGECENFVYGGCHGNANRFESSAQCEQKCKSGGSAATAPNPNLHADCQQPKTTGRCRANIERWYFDQDSMSCKVFYYGGCGGSMNNFMTKTACERRCVPKPELAASSASQAVVSSGGMQSSPSSGSRPAFCSLPKVTGPCRASMRSFYFNPATSTCEMFIYGGCSGNDNRFQTAAECQSTCQASSSPQHQPGVDGTHVEQPVQGSISIQPLHDLHNVCQQPRLAGPCHANMPRFYYDNRTGQCQHFIYKGCGGNGNNFRSYSACRNRCMHGNGGRRFQ</sequence>
<dbReference type="PROSITE" id="PS00280">
    <property type="entry name" value="BPTI_KUNITZ_1"/>
    <property type="match status" value="5"/>
</dbReference>
<organism evidence="8 9">
    <name type="scientific">Littorina saxatilis</name>
    <dbReference type="NCBI Taxonomy" id="31220"/>
    <lineage>
        <taxon>Eukaryota</taxon>
        <taxon>Metazoa</taxon>
        <taxon>Spiralia</taxon>
        <taxon>Lophotrochozoa</taxon>
        <taxon>Mollusca</taxon>
        <taxon>Gastropoda</taxon>
        <taxon>Caenogastropoda</taxon>
        <taxon>Littorinimorpha</taxon>
        <taxon>Littorinoidea</taxon>
        <taxon>Littorinidae</taxon>
        <taxon>Littorina</taxon>
    </lineage>
</organism>
<dbReference type="SMART" id="SM00131">
    <property type="entry name" value="KU"/>
    <property type="match status" value="6"/>
</dbReference>
<dbReference type="InterPro" id="IPR020901">
    <property type="entry name" value="Prtase_inh_Kunz-CS"/>
</dbReference>
<dbReference type="AlphaFoldDB" id="A0AAN9GDQ6"/>
<evidence type="ECO:0000256" key="5">
    <source>
        <dbReference type="ARBA" id="ARBA00023157"/>
    </source>
</evidence>
<keyword evidence="5" id="KW-1015">Disulfide bond</keyword>
<feature type="domain" description="BPTI/Kunitz inhibitor" evidence="7">
    <location>
        <begin position="118"/>
        <end position="168"/>
    </location>
</feature>
<dbReference type="FunFam" id="4.10.410.10:FF:000020">
    <property type="entry name" value="Collagen, type VI, alpha 3"/>
    <property type="match status" value="2"/>
</dbReference>
<proteinExistence type="predicted"/>
<dbReference type="FunFam" id="4.10.410.10:FF:000021">
    <property type="entry name" value="Serine protease inhibitor, putative"/>
    <property type="match status" value="1"/>
</dbReference>
<evidence type="ECO:0000259" key="7">
    <source>
        <dbReference type="PROSITE" id="PS50279"/>
    </source>
</evidence>
<dbReference type="InterPro" id="IPR002223">
    <property type="entry name" value="Kunitz_BPTI"/>
</dbReference>
<dbReference type="CDD" id="cd00109">
    <property type="entry name" value="Kunitz-type"/>
    <property type="match status" value="6"/>
</dbReference>
<feature type="chain" id="PRO_5042908749" description="BPTI/Kunitz inhibitor domain-containing protein" evidence="6">
    <location>
        <begin position="23"/>
        <end position="600"/>
    </location>
</feature>
<keyword evidence="2" id="KW-0964">Secreted</keyword>
<protein>
    <recommendedName>
        <fullName evidence="7">BPTI/Kunitz inhibitor domain-containing protein</fullName>
    </recommendedName>
</protein>
<dbReference type="SUPFAM" id="SSF57362">
    <property type="entry name" value="BPTI-like"/>
    <property type="match status" value="6"/>
</dbReference>
<dbReference type="FunFam" id="4.10.410.10:FF:000011">
    <property type="entry name" value="Tissue factor pathway inhibitor"/>
    <property type="match status" value="1"/>
</dbReference>
<gene>
    <name evidence="8" type="ORF">V1264_018685</name>
</gene>
<evidence type="ECO:0000256" key="3">
    <source>
        <dbReference type="ARBA" id="ARBA00022690"/>
    </source>
</evidence>
<dbReference type="PRINTS" id="PR00759">
    <property type="entry name" value="BASICPTASE"/>
</dbReference>
<evidence type="ECO:0000313" key="9">
    <source>
        <dbReference type="Proteomes" id="UP001374579"/>
    </source>
</evidence>
<evidence type="ECO:0000256" key="2">
    <source>
        <dbReference type="ARBA" id="ARBA00022525"/>
    </source>
</evidence>
<feature type="domain" description="BPTI/Kunitz inhibitor" evidence="7">
    <location>
        <begin position="453"/>
        <end position="503"/>
    </location>
</feature>
<evidence type="ECO:0000313" key="8">
    <source>
        <dbReference type="EMBL" id="KAK7103879.1"/>
    </source>
</evidence>
<dbReference type="PROSITE" id="PS50279">
    <property type="entry name" value="BPTI_KUNITZ_2"/>
    <property type="match status" value="6"/>
</dbReference>
<dbReference type="PANTHER" id="PTHR10083">
    <property type="entry name" value="KUNITZ-TYPE PROTEASE INHIBITOR-RELATED"/>
    <property type="match status" value="1"/>
</dbReference>
<dbReference type="Pfam" id="PF00014">
    <property type="entry name" value="Kunitz_BPTI"/>
    <property type="match status" value="6"/>
</dbReference>
<name>A0AAN9GDQ6_9CAEN</name>
<dbReference type="EMBL" id="JBAMIC010000008">
    <property type="protein sequence ID" value="KAK7103879.1"/>
    <property type="molecule type" value="Genomic_DNA"/>
</dbReference>
<feature type="domain" description="BPTI/Kunitz inhibitor" evidence="7">
    <location>
        <begin position="540"/>
        <end position="590"/>
    </location>
</feature>
<accession>A0AAN9GDQ6</accession>
<feature type="domain" description="BPTI/Kunitz inhibitor" evidence="7">
    <location>
        <begin position="301"/>
        <end position="351"/>
    </location>
</feature>
<dbReference type="FunFam" id="4.10.410.10:FF:000004">
    <property type="entry name" value="Tissue factor pathway inhibitor"/>
    <property type="match status" value="1"/>
</dbReference>
<evidence type="ECO:0000256" key="1">
    <source>
        <dbReference type="ARBA" id="ARBA00004613"/>
    </source>
</evidence>
<dbReference type="InterPro" id="IPR036880">
    <property type="entry name" value="Kunitz_BPTI_sf"/>
</dbReference>
<evidence type="ECO:0000256" key="6">
    <source>
        <dbReference type="SAM" id="SignalP"/>
    </source>
</evidence>
<keyword evidence="9" id="KW-1185">Reference proteome</keyword>